<accession>A0A5C3PID1</accession>
<sequence>MTDKTTWLITGASRGIGLELTRQLLTNPSNIVVATCRNPPGAKDLSALKDSAKGTLHIVQIDVSDEDSIRNSVKAVEDLLGADASIDYLYNNAAINEGNDTAFTFQSAVLMRTIQANVVGPAVMAQAYLPLLEKSKKKTIVNVTSGLASIGLDLGPKNATYTISKTALNMLAYKQKTERPDFTVIVIDPGWVKTEMGGEGAILEPEESVSNIVRTVTGLKHEDSGKFFRYDGQTLPW</sequence>
<gene>
    <name evidence="1" type="ORF">K466DRAFT_520504</name>
</gene>
<dbReference type="InParanoid" id="A0A5C3PID1"/>
<evidence type="ECO:0000313" key="2">
    <source>
        <dbReference type="Proteomes" id="UP000308197"/>
    </source>
</evidence>
<dbReference type="GO" id="GO:0016616">
    <property type="term" value="F:oxidoreductase activity, acting on the CH-OH group of donors, NAD or NADP as acceptor"/>
    <property type="evidence" value="ECO:0007669"/>
    <property type="project" value="TreeGrafter"/>
</dbReference>
<keyword evidence="2" id="KW-1185">Reference proteome</keyword>
<dbReference type="EMBL" id="ML211105">
    <property type="protein sequence ID" value="TFK88639.1"/>
    <property type="molecule type" value="Genomic_DNA"/>
</dbReference>
<dbReference type="PANTHER" id="PTHR45458">
    <property type="entry name" value="SHORT-CHAIN DEHYDROGENASE/REDUCTASE SDR"/>
    <property type="match status" value="1"/>
</dbReference>
<dbReference type="Proteomes" id="UP000308197">
    <property type="component" value="Unassembled WGS sequence"/>
</dbReference>
<dbReference type="InterPro" id="IPR036291">
    <property type="entry name" value="NAD(P)-bd_dom_sf"/>
</dbReference>
<dbReference type="Gene3D" id="3.40.50.720">
    <property type="entry name" value="NAD(P)-binding Rossmann-like Domain"/>
    <property type="match status" value="1"/>
</dbReference>
<name>A0A5C3PID1_9APHY</name>
<proteinExistence type="predicted"/>
<dbReference type="InterPro" id="IPR052184">
    <property type="entry name" value="SDR_enzymes"/>
</dbReference>
<dbReference type="AlphaFoldDB" id="A0A5C3PID1"/>
<evidence type="ECO:0000313" key="1">
    <source>
        <dbReference type="EMBL" id="TFK88639.1"/>
    </source>
</evidence>
<dbReference type="CDD" id="cd05325">
    <property type="entry name" value="carb_red_sniffer_like_SDR_c"/>
    <property type="match status" value="1"/>
</dbReference>
<dbReference type="FunCoup" id="A0A5C3PID1">
    <property type="interactions" value="146"/>
</dbReference>
<dbReference type="SUPFAM" id="SSF51735">
    <property type="entry name" value="NAD(P)-binding Rossmann-fold domains"/>
    <property type="match status" value="1"/>
</dbReference>
<dbReference type="Pfam" id="PF00106">
    <property type="entry name" value="adh_short"/>
    <property type="match status" value="1"/>
</dbReference>
<dbReference type="PANTHER" id="PTHR45458:SF1">
    <property type="entry name" value="SHORT CHAIN DEHYDROGENASE"/>
    <property type="match status" value="1"/>
</dbReference>
<dbReference type="InterPro" id="IPR002347">
    <property type="entry name" value="SDR_fam"/>
</dbReference>
<reference evidence="1 2" key="1">
    <citation type="journal article" date="2019" name="Nat. Ecol. Evol.">
        <title>Megaphylogeny resolves global patterns of mushroom evolution.</title>
        <authorList>
            <person name="Varga T."/>
            <person name="Krizsan K."/>
            <person name="Foldi C."/>
            <person name="Dima B."/>
            <person name="Sanchez-Garcia M."/>
            <person name="Sanchez-Ramirez S."/>
            <person name="Szollosi G.J."/>
            <person name="Szarkandi J.G."/>
            <person name="Papp V."/>
            <person name="Albert L."/>
            <person name="Andreopoulos W."/>
            <person name="Angelini C."/>
            <person name="Antonin V."/>
            <person name="Barry K.W."/>
            <person name="Bougher N.L."/>
            <person name="Buchanan P."/>
            <person name="Buyck B."/>
            <person name="Bense V."/>
            <person name="Catcheside P."/>
            <person name="Chovatia M."/>
            <person name="Cooper J."/>
            <person name="Damon W."/>
            <person name="Desjardin D."/>
            <person name="Finy P."/>
            <person name="Geml J."/>
            <person name="Haridas S."/>
            <person name="Hughes K."/>
            <person name="Justo A."/>
            <person name="Karasinski D."/>
            <person name="Kautmanova I."/>
            <person name="Kiss B."/>
            <person name="Kocsube S."/>
            <person name="Kotiranta H."/>
            <person name="LaButti K.M."/>
            <person name="Lechner B.E."/>
            <person name="Liimatainen K."/>
            <person name="Lipzen A."/>
            <person name="Lukacs Z."/>
            <person name="Mihaltcheva S."/>
            <person name="Morgado L.N."/>
            <person name="Niskanen T."/>
            <person name="Noordeloos M.E."/>
            <person name="Ohm R.A."/>
            <person name="Ortiz-Santana B."/>
            <person name="Ovrebo C."/>
            <person name="Racz N."/>
            <person name="Riley R."/>
            <person name="Savchenko A."/>
            <person name="Shiryaev A."/>
            <person name="Soop K."/>
            <person name="Spirin V."/>
            <person name="Szebenyi C."/>
            <person name="Tomsovsky M."/>
            <person name="Tulloss R.E."/>
            <person name="Uehling J."/>
            <person name="Grigoriev I.V."/>
            <person name="Vagvolgyi C."/>
            <person name="Papp T."/>
            <person name="Martin F.M."/>
            <person name="Miettinen O."/>
            <person name="Hibbett D.S."/>
            <person name="Nagy L.G."/>
        </authorList>
    </citation>
    <scope>NUCLEOTIDE SEQUENCE [LARGE SCALE GENOMIC DNA]</scope>
    <source>
        <strain evidence="1 2">HHB13444</strain>
    </source>
</reference>
<dbReference type="PRINTS" id="PR00081">
    <property type="entry name" value="GDHRDH"/>
</dbReference>
<organism evidence="1 2">
    <name type="scientific">Polyporus arcularius HHB13444</name>
    <dbReference type="NCBI Taxonomy" id="1314778"/>
    <lineage>
        <taxon>Eukaryota</taxon>
        <taxon>Fungi</taxon>
        <taxon>Dikarya</taxon>
        <taxon>Basidiomycota</taxon>
        <taxon>Agaricomycotina</taxon>
        <taxon>Agaricomycetes</taxon>
        <taxon>Polyporales</taxon>
        <taxon>Polyporaceae</taxon>
        <taxon>Polyporus</taxon>
    </lineage>
</organism>
<protein>
    <submittedName>
        <fullName evidence="1">C-factor</fullName>
    </submittedName>
</protein>